<feature type="compositionally biased region" description="Low complexity" evidence="1">
    <location>
        <begin position="65"/>
        <end position="81"/>
    </location>
</feature>
<accession>A0A6A7BTY0</accession>
<feature type="compositionally biased region" description="Gly residues" evidence="1">
    <location>
        <begin position="1"/>
        <end position="13"/>
    </location>
</feature>
<dbReference type="EMBL" id="MU006003">
    <property type="protein sequence ID" value="KAF2858796.1"/>
    <property type="molecule type" value="Genomic_DNA"/>
</dbReference>
<feature type="compositionally biased region" description="Basic residues" evidence="1">
    <location>
        <begin position="140"/>
        <end position="150"/>
    </location>
</feature>
<reference evidence="2" key="1">
    <citation type="journal article" date="2020" name="Stud. Mycol.">
        <title>101 Dothideomycetes genomes: a test case for predicting lifestyles and emergence of pathogens.</title>
        <authorList>
            <person name="Haridas S."/>
            <person name="Albert R."/>
            <person name="Binder M."/>
            <person name="Bloem J."/>
            <person name="Labutti K."/>
            <person name="Salamov A."/>
            <person name="Andreopoulos B."/>
            <person name="Baker S."/>
            <person name="Barry K."/>
            <person name="Bills G."/>
            <person name="Bluhm B."/>
            <person name="Cannon C."/>
            <person name="Castanera R."/>
            <person name="Culley D."/>
            <person name="Daum C."/>
            <person name="Ezra D."/>
            <person name="Gonzalez J."/>
            <person name="Henrissat B."/>
            <person name="Kuo A."/>
            <person name="Liang C."/>
            <person name="Lipzen A."/>
            <person name="Lutzoni F."/>
            <person name="Magnuson J."/>
            <person name="Mondo S."/>
            <person name="Nolan M."/>
            <person name="Ohm R."/>
            <person name="Pangilinan J."/>
            <person name="Park H.-J."/>
            <person name="Ramirez L."/>
            <person name="Alfaro M."/>
            <person name="Sun H."/>
            <person name="Tritt A."/>
            <person name="Yoshinaga Y."/>
            <person name="Zwiers L.-H."/>
            <person name="Turgeon B."/>
            <person name="Goodwin S."/>
            <person name="Spatafora J."/>
            <person name="Crous P."/>
            <person name="Grigoriev I."/>
        </authorList>
    </citation>
    <scope>NUCLEOTIDE SEQUENCE</scope>
    <source>
        <strain evidence="2">CBS 480.64</strain>
    </source>
</reference>
<evidence type="ECO:0000256" key="1">
    <source>
        <dbReference type="SAM" id="MobiDB-lite"/>
    </source>
</evidence>
<proteinExistence type="predicted"/>
<gene>
    <name evidence="2" type="ORF">K470DRAFT_259506</name>
</gene>
<sequence length="150" mass="15908">MSAGGGYYAGNGQVGTPRARYGQRLPTDGQSPSGRPYGQVHGYHLSQDTMHTAGSDSTGTGPWTNSTEPSSENSSIENNANGKYLGHNGQNGYGRQPTIDEDGYGALPQPARRPIALGNSGPPPGQLPSAARPEPEKKKGWLKRRFSKKD</sequence>
<evidence type="ECO:0000313" key="3">
    <source>
        <dbReference type="Proteomes" id="UP000799421"/>
    </source>
</evidence>
<name>A0A6A7BTY0_9PEZI</name>
<keyword evidence="3" id="KW-1185">Reference proteome</keyword>
<dbReference type="Proteomes" id="UP000799421">
    <property type="component" value="Unassembled WGS sequence"/>
</dbReference>
<organism evidence="2 3">
    <name type="scientific">Piedraia hortae CBS 480.64</name>
    <dbReference type="NCBI Taxonomy" id="1314780"/>
    <lineage>
        <taxon>Eukaryota</taxon>
        <taxon>Fungi</taxon>
        <taxon>Dikarya</taxon>
        <taxon>Ascomycota</taxon>
        <taxon>Pezizomycotina</taxon>
        <taxon>Dothideomycetes</taxon>
        <taxon>Dothideomycetidae</taxon>
        <taxon>Capnodiales</taxon>
        <taxon>Piedraiaceae</taxon>
        <taxon>Piedraia</taxon>
    </lineage>
</organism>
<feature type="region of interest" description="Disordered" evidence="1">
    <location>
        <begin position="1"/>
        <end position="150"/>
    </location>
</feature>
<feature type="compositionally biased region" description="Polar residues" evidence="1">
    <location>
        <begin position="46"/>
        <end position="64"/>
    </location>
</feature>
<dbReference type="AlphaFoldDB" id="A0A6A7BTY0"/>
<protein>
    <submittedName>
        <fullName evidence="2">Uncharacterized protein</fullName>
    </submittedName>
</protein>
<evidence type="ECO:0000313" key="2">
    <source>
        <dbReference type="EMBL" id="KAF2858796.1"/>
    </source>
</evidence>